<dbReference type="InterPro" id="IPR036061">
    <property type="entry name" value="CheW-like_dom_sf"/>
</dbReference>
<dbReference type="PANTHER" id="PTHR22617:SF23">
    <property type="entry name" value="CHEMOTAXIS PROTEIN CHEW"/>
    <property type="match status" value="1"/>
</dbReference>
<dbReference type="SUPFAM" id="SSF50341">
    <property type="entry name" value="CheW-like"/>
    <property type="match status" value="1"/>
</dbReference>
<dbReference type="EMBL" id="JBHTLQ010000025">
    <property type="protein sequence ID" value="MFD1191339.1"/>
    <property type="molecule type" value="Genomic_DNA"/>
</dbReference>
<reference evidence="3" key="1">
    <citation type="journal article" date="2019" name="Int. J. Syst. Evol. Microbiol.">
        <title>The Global Catalogue of Microorganisms (GCM) 10K type strain sequencing project: providing services to taxonomists for standard genome sequencing and annotation.</title>
        <authorList>
            <consortium name="The Broad Institute Genomics Platform"/>
            <consortium name="The Broad Institute Genome Sequencing Center for Infectious Disease"/>
            <person name="Wu L."/>
            <person name="Ma J."/>
        </authorList>
    </citation>
    <scope>NUCLEOTIDE SEQUENCE [LARGE SCALE GENOMIC DNA]</scope>
    <source>
        <strain evidence="3">CCUG 55074</strain>
    </source>
</reference>
<accession>A0ABW3T2D0</accession>
<dbReference type="PANTHER" id="PTHR22617">
    <property type="entry name" value="CHEMOTAXIS SENSOR HISTIDINE KINASE-RELATED"/>
    <property type="match status" value="1"/>
</dbReference>
<gene>
    <name evidence="2" type="ORF">ACFQ27_12175</name>
</gene>
<comment type="caution">
    <text evidence="2">The sequence shown here is derived from an EMBL/GenBank/DDBJ whole genome shotgun (WGS) entry which is preliminary data.</text>
</comment>
<evidence type="ECO:0000259" key="1">
    <source>
        <dbReference type="PROSITE" id="PS50851"/>
    </source>
</evidence>
<dbReference type="InterPro" id="IPR002545">
    <property type="entry name" value="CheW-lke_dom"/>
</dbReference>
<dbReference type="SMART" id="SM00260">
    <property type="entry name" value="CheW"/>
    <property type="match status" value="1"/>
</dbReference>
<dbReference type="Gene3D" id="2.40.50.180">
    <property type="entry name" value="CheA-289, Domain 4"/>
    <property type="match status" value="1"/>
</dbReference>
<evidence type="ECO:0000313" key="2">
    <source>
        <dbReference type="EMBL" id="MFD1191339.1"/>
    </source>
</evidence>
<organism evidence="2 3">
    <name type="scientific">Phenylobacterium conjunctum</name>
    <dbReference type="NCBI Taxonomy" id="1298959"/>
    <lineage>
        <taxon>Bacteria</taxon>
        <taxon>Pseudomonadati</taxon>
        <taxon>Pseudomonadota</taxon>
        <taxon>Alphaproteobacteria</taxon>
        <taxon>Caulobacterales</taxon>
        <taxon>Caulobacteraceae</taxon>
        <taxon>Phenylobacterium</taxon>
    </lineage>
</organism>
<evidence type="ECO:0000313" key="3">
    <source>
        <dbReference type="Proteomes" id="UP001597216"/>
    </source>
</evidence>
<dbReference type="InterPro" id="IPR039315">
    <property type="entry name" value="CheW"/>
</dbReference>
<keyword evidence="3" id="KW-1185">Reference proteome</keyword>
<name>A0ABW3T2D0_9CAUL</name>
<dbReference type="PROSITE" id="PS50851">
    <property type="entry name" value="CHEW"/>
    <property type="match status" value="1"/>
</dbReference>
<dbReference type="Gene3D" id="2.30.30.40">
    <property type="entry name" value="SH3 Domains"/>
    <property type="match status" value="1"/>
</dbReference>
<dbReference type="Pfam" id="PF01584">
    <property type="entry name" value="CheW"/>
    <property type="match status" value="1"/>
</dbReference>
<sequence>MGDTRIPAPGAELISVRIGDQAYAIDIMAVREIRGWSAATPLPHAPPHVLGMMNLRGAILPVIDLSARLGLGPSNPGASSVVVVAQIGEAQVGLVVDAVSDILTVTEGLIQAAPEVGSRDSNAFVAGVMTIDAAIVSLLALDQVIPAGAEDAIAEAA</sequence>
<feature type="domain" description="CheW-like" evidence="1">
    <location>
        <begin position="10"/>
        <end position="150"/>
    </location>
</feature>
<protein>
    <submittedName>
        <fullName evidence="2">Chemotaxis protein CheW</fullName>
    </submittedName>
</protein>
<proteinExistence type="predicted"/>
<dbReference type="Proteomes" id="UP001597216">
    <property type="component" value="Unassembled WGS sequence"/>
</dbReference>
<dbReference type="RefSeq" id="WP_374344013.1">
    <property type="nucleotide sequence ID" value="NZ_JBHTLQ010000025.1"/>
</dbReference>
<dbReference type="CDD" id="cd00732">
    <property type="entry name" value="CheW"/>
    <property type="match status" value="1"/>
</dbReference>